<dbReference type="EMBL" id="LR797371">
    <property type="protein sequence ID" value="CAB4211373.1"/>
    <property type="molecule type" value="Genomic_DNA"/>
</dbReference>
<dbReference type="EMBL" id="LR797258">
    <property type="protein sequence ID" value="CAB4197672.1"/>
    <property type="molecule type" value="Genomic_DNA"/>
</dbReference>
<dbReference type="EMBL" id="LR796941">
    <property type="protein sequence ID" value="CAB4176555.1"/>
    <property type="molecule type" value="Genomic_DNA"/>
</dbReference>
<evidence type="ECO:0000313" key="6">
    <source>
        <dbReference type="EMBL" id="CAB5238033.1"/>
    </source>
</evidence>
<evidence type="ECO:0000313" key="5">
    <source>
        <dbReference type="EMBL" id="CAB4211373.1"/>
    </source>
</evidence>
<sequence>MLATINVELNDVQRDLAKVFDDLGDRVCLLAVEAGGALIENEYRKELSAIAKKSGTYKSAQGAVESLIQAHKSVGHRALKLKGGGGAFNVIGIVAASGSWRSQSPQALWLEDGADGHTQKDGRPTSHRVQKSTKQSTGIEAPRHTLANIAESLASTVADTMQNVIAAELAKV</sequence>
<evidence type="ECO:0000313" key="4">
    <source>
        <dbReference type="EMBL" id="CAB4197672.1"/>
    </source>
</evidence>
<evidence type="ECO:0000313" key="2">
    <source>
        <dbReference type="EMBL" id="CAB4176555.1"/>
    </source>
</evidence>
<feature type="region of interest" description="Disordered" evidence="1">
    <location>
        <begin position="113"/>
        <end position="140"/>
    </location>
</feature>
<dbReference type="EMBL" id="LR798456">
    <property type="protein sequence ID" value="CAB5238033.1"/>
    <property type="molecule type" value="Genomic_DNA"/>
</dbReference>
<proteinExistence type="predicted"/>
<dbReference type="EMBL" id="LR797025">
    <property type="protein sequence ID" value="CAB4183071.1"/>
    <property type="molecule type" value="Genomic_DNA"/>
</dbReference>
<organism evidence="2">
    <name type="scientific">uncultured Caudovirales phage</name>
    <dbReference type="NCBI Taxonomy" id="2100421"/>
    <lineage>
        <taxon>Viruses</taxon>
        <taxon>Duplodnaviria</taxon>
        <taxon>Heunggongvirae</taxon>
        <taxon>Uroviricota</taxon>
        <taxon>Caudoviricetes</taxon>
        <taxon>Peduoviridae</taxon>
        <taxon>Maltschvirus</taxon>
        <taxon>Maltschvirus maltsch</taxon>
    </lineage>
</organism>
<evidence type="ECO:0000313" key="3">
    <source>
        <dbReference type="EMBL" id="CAB4183071.1"/>
    </source>
</evidence>
<reference evidence="2" key="1">
    <citation type="submission" date="2020-05" db="EMBL/GenBank/DDBJ databases">
        <authorList>
            <person name="Chiriac C."/>
            <person name="Salcher M."/>
            <person name="Ghai R."/>
            <person name="Kavagutti S V."/>
        </authorList>
    </citation>
    <scope>NUCLEOTIDE SEQUENCE</scope>
</reference>
<feature type="compositionally biased region" description="Basic and acidic residues" evidence="1">
    <location>
        <begin position="114"/>
        <end position="124"/>
    </location>
</feature>
<accession>A0A6J5Q5C7</accession>
<evidence type="ECO:0000256" key="1">
    <source>
        <dbReference type="SAM" id="MobiDB-lite"/>
    </source>
</evidence>
<name>A0A6J5Q5C7_9CAUD</name>
<gene>
    <name evidence="3" type="ORF">UFOVP1076_38</name>
    <name evidence="4" type="ORF">UFOVP1314_21</name>
    <name evidence="5" type="ORF">UFOVP1427_50</name>
    <name evidence="6" type="ORF">UFOVP1523_54</name>
    <name evidence="2" type="ORF">UFOVP991_38</name>
</gene>
<protein>
    <submittedName>
        <fullName evidence="2">Uncharacterized protein</fullName>
    </submittedName>
</protein>